<evidence type="ECO:0000313" key="2">
    <source>
        <dbReference type="EMBL" id="PPQ83698.1"/>
    </source>
</evidence>
<reference evidence="2 3" key="1">
    <citation type="journal article" date="2018" name="Evol. Lett.">
        <title>Horizontal gene cluster transfer increased hallucinogenic mushroom diversity.</title>
        <authorList>
            <person name="Reynolds H.T."/>
            <person name="Vijayakumar V."/>
            <person name="Gluck-Thaler E."/>
            <person name="Korotkin H.B."/>
            <person name="Matheny P.B."/>
            <person name="Slot J.C."/>
        </authorList>
    </citation>
    <scope>NUCLEOTIDE SEQUENCE [LARGE SCALE GENOMIC DNA]</scope>
    <source>
        <strain evidence="2 3">SRW20</strain>
    </source>
</reference>
<evidence type="ECO:0000256" key="1">
    <source>
        <dbReference type="SAM" id="MobiDB-lite"/>
    </source>
</evidence>
<protein>
    <recommendedName>
        <fullName evidence="4">BZIP domain-containing protein</fullName>
    </recommendedName>
</protein>
<comment type="caution">
    <text evidence="2">The sequence shown here is derived from an EMBL/GenBank/DDBJ whole genome shotgun (WGS) entry which is preliminary data.</text>
</comment>
<evidence type="ECO:0008006" key="4">
    <source>
        <dbReference type="Google" id="ProtNLM"/>
    </source>
</evidence>
<name>A0A409WYU5_9AGAR</name>
<dbReference type="EMBL" id="NHYE01004587">
    <property type="protein sequence ID" value="PPQ83698.1"/>
    <property type="molecule type" value="Genomic_DNA"/>
</dbReference>
<gene>
    <name evidence="2" type="ORF">CVT26_005985</name>
</gene>
<dbReference type="InParanoid" id="A0A409WYU5"/>
<accession>A0A409WYU5</accession>
<keyword evidence="3" id="KW-1185">Reference proteome</keyword>
<proteinExistence type="predicted"/>
<feature type="compositionally biased region" description="Basic residues" evidence="1">
    <location>
        <begin position="29"/>
        <end position="40"/>
    </location>
</feature>
<dbReference type="Proteomes" id="UP000284706">
    <property type="component" value="Unassembled WGS sequence"/>
</dbReference>
<feature type="region of interest" description="Disordered" evidence="1">
    <location>
        <begin position="1"/>
        <end position="70"/>
    </location>
</feature>
<dbReference type="AlphaFoldDB" id="A0A409WYU5"/>
<feature type="compositionally biased region" description="Basic and acidic residues" evidence="1">
    <location>
        <begin position="1"/>
        <end position="23"/>
    </location>
</feature>
<feature type="compositionally biased region" description="Polar residues" evidence="1">
    <location>
        <begin position="58"/>
        <end position="70"/>
    </location>
</feature>
<evidence type="ECO:0000313" key="3">
    <source>
        <dbReference type="Proteomes" id="UP000284706"/>
    </source>
</evidence>
<feature type="compositionally biased region" description="Low complexity" evidence="1">
    <location>
        <begin position="42"/>
        <end position="56"/>
    </location>
</feature>
<sequence length="216" mass="25020">MVAKKNDGKTRQRRYWERNREKINAANARRNRERRMRRKLNSQPSAQSQPQESFQPTVVESDTSSHSPSNILTTIEKCAPDPTLLEDVATYKGRFKNYQEEVGLAIDEYQKGSDFARGWTSKVSFIANGLSKKILKLEKEGLSMIREGSVLLKRLSYRIDTHLQEWEETSTAYMHTGGYLRVMNYIDDTYRIAVSRQKVKAQAKRKAREELPKASE</sequence>
<organism evidence="2 3">
    <name type="scientific">Gymnopilus dilepis</name>
    <dbReference type="NCBI Taxonomy" id="231916"/>
    <lineage>
        <taxon>Eukaryota</taxon>
        <taxon>Fungi</taxon>
        <taxon>Dikarya</taxon>
        <taxon>Basidiomycota</taxon>
        <taxon>Agaricomycotina</taxon>
        <taxon>Agaricomycetes</taxon>
        <taxon>Agaricomycetidae</taxon>
        <taxon>Agaricales</taxon>
        <taxon>Agaricineae</taxon>
        <taxon>Hymenogastraceae</taxon>
        <taxon>Gymnopilus</taxon>
    </lineage>
</organism>